<dbReference type="SUPFAM" id="SSF81296">
    <property type="entry name" value="E set domains"/>
    <property type="match status" value="1"/>
</dbReference>
<keyword evidence="3" id="KW-0479">Metal-binding</keyword>
<evidence type="ECO:0000259" key="5">
    <source>
        <dbReference type="Pfam" id="PF00174"/>
    </source>
</evidence>
<evidence type="ECO:0000259" key="6">
    <source>
        <dbReference type="Pfam" id="PF03404"/>
    </source>
</evidence>
<evidence type="ECO:0000313" key="7">
    <source>
        <dbReference type="EMBL" id="GAA4813886.1"/>
    </source>
</evidence>
<dbReference type="Gene3D" id="3.90.420.10">
    <property type="entry name" value="Oxidoreductase, molybdopterin-binding domain"/>
    <property type="match status" value="1"/>
</dbReference>
<evidence type="ECO:0000256" key="1">
    <source>
        <dbReference type="ARBA" id="ARBA00001924"/>
    </source>
</evidence>
<comment type="caution">
    <text evidence="7">The sequence shown here is derived from an EMBL/GenBank/DDBJ whole genome shotgun (WGS) entry which is preliminary data.</text>
</comment>
<evidence type="ECO:0000313" key="8">
    <source>
        <dbReference type="Proteomes" id="UP001500928"/>
    </source>
</evidence>
<gene>
    <name evidence="7" type="ORF">GCM10023200_59550</name>
</gene>
<dbReference type="RefSeq" id="WP_345425134.1">
    <property type="nucleotide sequence ID" value="NZ_BAABHO010000091.1"/>
</dbReference>
<dbReference type="CDD" id="cd02110">
    <property type="entry name" value="SO_family_Moco_dimer"/>
    <property type="match status" value="1"/>
</dbReference>
<comment type="cofactor">
    <cofactor evidence="1">
        <name>Mo-molybdopterin</name>
        <dbReference type="ChEBI" id="CHEBI:71302"/>
    </cofactor>
</comment>
<dbReference type="InterPro" id="IPR005066">
    <property type="entry name" value="MoCF_OxRdtse_dimer"/>
</dbReference>
<proteinExistence type="predicted"/>
<feature type="domain" description="Moybdenum cofactor oxidoreductase dimerisation" evidence="6">
    <location>
        <begin position="243"/>
        <end position="355"/>
    </location>
</feature>
<name>A0ABP9CQE3_9PSEU</name>
<dbReference type="PANTHER" id="PTHR19372">
    <property type="entry name" value="SULFITE REDUCTASE"/>
    <property type="match status" value="1"/>
</dbReference>
<dbReference type="PANTHER" id="PTHR19372:SF7">
    <property type="entry name" value="SULFITE OXIDASE, MITOCHONDRIAL"/>
    <property type="match status" value="1"/>
</dbReference>
<dbReference type="Pfam" id="PF03404">
    <property type="entry name" value="Mo-co_dimer"/>
    <property type="match status" value="1"/>
</dbReference>
<dbReference type="InterPro" id="IPR000572">
    <property type="entry name" value="OxRdtase_Mopterin-bd_dom"/>
</dbReference>
<dbReference type="InterPro" id="IPR008335">
    <property type="entry name" value="Mopterin_OxRdtase_euk"/>
</dbReference>
<organism evidence="7 8">
    <name type="scientific">Actinomycetospora chlora</name>
    <dbReference type="NCBI Taxonomy" id="663608"/>
    <lineage>
        <taxon>Bacteria</taxon>
        <taxon>Bacillati</taxon>
        <taxon>Actinomycetota</taxon>
        <taxon>Actinomycetes</taxon>
        <taxon>Pseudonocardiales</taxon>
        <taxon>Pseudonocardiaceae</taxon>
        <taxon>Actinomycetospora</taxon>
    </lineage>
</organism>
<accession>A0ABP9CQE3</accession>
<dbReference type="Proteomes" id="UP001500928">
    <property type="component" value="Unassembled WGS sequence"/>
</dbReference>
<protein>
    <submittedName>
        <fullName evidence="7">Sulfite oxidase</fullName>
    </submittedName>
</protein>
<keyword evidence="2" id="KW-0500">Molybdenum</keyword>
<sequence length="362" mass="38521">MTTQPVEMTVHSAQPYNAEPPRAALANRDLTPLDAFYHRNHAVETPRLDPATWALRVDGRVERPATFSLGELRQRFAEHSEVVTLQCAGNRRAGLLEVAELPGETPWGPGATGTARWRGVRLADVLRDVGVDPAATDVAFTGADRPEETEGAPYEVSVPLEKALAPEVLLAWSMNDEPLPAAHGAPVRVVVPGWIGARSVKWLEGVTVADGPSQGHYQAVAYRLLPADAAPARGRGVALGPIAVNADVLAPADGAEVPAGRVPVTGYALAGGDRTVVRVDVSTDGGATWAEADLEPQASRWSWRHWQAELDLPPGTTRVVVRAWDSAAGVQPADPAELWNPKGYVNNSWAHVTLHAIGDADG</sequence>
<reference evidence="8" key="1">
    <citation type="journal article" date="2019" name="Int. J. Syst. Evol. Microbiol.">
        <title>The Global Catalogue of Microorganisms (GCM) 10K type strain sequencing project: providing services to taxonomists for standard genome sequencing and annotation.</title>
        <authorList>
            <consortium name="The Broad Institute Genomics Platform"/>
            <consortium name="The Broad Institute Genome Sequencing Center for Infectious Disease"/>
            <person name="Wu L."/>
            <person name="Ma J."/>
        </authorList>
    </citation>
    <scope>NUCLEOTIDE SEQUENCE [LARGE SCALE GENOMIC DNA]</scope>
    <source>
        <strain evidence="8">JCM 17979</strain>
    </source>
</reference>
<dbReference type="EMBL" id="BAABHO010000091">
    <property type="protein sequence ID" value="GAA4813886.1"/>
    <property type="molecule type" value="Genomic_DNA"/>
</dbReference>
<dbReference type="InterPro" id="IPR036374">
    <property type="entry name" value="OxRdtase_Mopterin-bd_sf"/>
</dbReference>
<keyword evidence="8" id="KW-1185">Reference proteome</keyword>
<evidence type="ECO:0000256" key="2">
    <source>
        <dbReference type="ARBA" id="ARBA00022505"/>
    </source>
</evidence>
<dbReference type="InterPro" id="IPR014756">
    <property type="entry name" value="Ig_E-set"/>
</dbReference>
<evidence type="ECO:0000256" key="4">
    <source>
        <dbReference type="ARBA" id="ARBA00023002"/>
    </source>
</evidence>
<dbReference type="Gene3D" id="2.60.40.650">
    <property type="match status" value="1"/>
</dbReference>
<keyword evidence="4" id="KW-0560">Oxidoreductase</keyword>
<dbReference type="PRINTS" id="PR00407">
    <property type="entry name" value="EUMOPTERIN"/>
</dbReference>
<dbReference type="Pfam" id="PF00174">
    <property type="entry name" value="Oxidored_molyb"/>
    <property type="match status" value="1"/>
</dbReference>
<evidence type="ECO:0000256" key="3">
    <source>
        <dbReference type="ARBA" id="ARBA00022723"/>
    </source>
</evidence>
<feature type="domain" description="Oxidoreductase molybdopterin-binding" evidence="5">
    <location>
        <begin position="44"/>
        <end position="217"/>
    </location>
</feature>
<dbReference type="SUPFAM" id="SSF56524">
    <property type="entry name" value="Oxidoreductase molybdopterin-binding domain"/>
    <property type="match status" value="1"/>
</dbReference>